<dbReference type="PANTHER" id="PTHR34975:SF2">
    <property type="entry name" value="SPORE GERMINATION PROTEIN A2"/>
    <property type="match status" value="1"/>
</dbReference>
<evidence type="ECO:0000256" key="2">
    <source>
        <dbReference type="ARBA" id="ARBA00007998"/>
    </source>
</evidence>
<organism evidence="9 10">
    <name type="scientific">Paenibacillus chartarius</name>
    <dbReference type="NCBI Taxonomy" id="747481"/>
    <lineage>
        <taxon>Bacteria</taxon>
        <taxon>Bacillati</taxon>
        <taxon>Bacillota</taxon>
        <taxon>Bacilli</taxon>
        <taxon>Bacillales</taxon>
        <taxon>Paenibacillaceae</taxon>
        <taxon>Paenibacillus</taxon>
    </lineage>
</organism>
<evidence type="ECO:0000256" key="5">
    <source>
        <dbReference type="ARBA" id="ARBA00022692"/>
    </source>
</evidence>
<proteinExistence type="inferred from homology"/>
<keyword evidence="4" id="KW-0309">Germination</keyword>
<dbReference type="InterPro" id="IPR004761">
    <property type="entry name" value="Spore_GerAB"/>
</dbReference>
<evidence type="ECO:0000313" key="9">
    <source>
        <dbReference type="EMBL" id="MFC0211522.1"/>
    </source>
</evidence>
<feature type="transmembrane region" description="Helical" evidence="8">
    <location>
        <begin position="12"/>
        <end position="34"/>
    </location>
</feature>
<dbReference type="Pfam" id="PF03845">
    <property type="entry name" value="Spore_permease"/>
    <property type="match status" value="1"/>
</dbReference>
<dbReference type="PANTHER" id="PTHR34975">
    <property type="entry name" value="SPORE GERMINATION PROTEIN A2"/>
    <property type="match status" value="1"/>
</dbReference>
<comment type="caution">
    <text evidence="9">The sequence shown here is derived from an EMBL/GenBank/DDBJ whole genome shotgun (WGS) entry which is preliminary data.</text>
</comment>
<feature type="transmembrane region" description="Helical" evidence="8">
    <location>
        <begin position="182"/>
        <end position="204"/>
    </location>
</feature>
<evidence type="ECO:0000256" key="1">
    <source>
        <dbReference type="ARBA" id="ARBA00004141"/>
    </source>
</evidence>
<dbReference type="RefSeq" id="WP_377468510.1">
    <property type="nucleotide sequence ID" value="NZ_JBHLWN010000020.1"/>
</dbReference>
<reference evidence="9 10" key="1">
    <citation type="submission" date="2024-09" db="EMBL/GenBank/DDBJ databases">
        <authorList>
            <person name="Sun Q."/>
            <person name="Mori K."/>
        </authorList>
    </citation>
    <scope>NUCLEOTIDE SEQUENCE [LARGE SCALE GENOMIC DNA]</scope>
    <source>
        <strain evidence="9 10">CCM 7759</strain>
    </source>
</reference>
<comment type="similarity">
    <text evidence="2">Belongs to the amino acid-polyamine-organocation (APC) superfamily. Spore germination protein (SGP) (TC 2.A.3.9) family.</text>
</comment>
<comment type="subcellular location">
    <subcellularLocation>
        <location evidence="1">Membrane</location>
        <topology evidence="1">Multi-pass membrane protein</topology>
    </subcellularLocation>
</comment>
<feature type="transmembrane region" description="Helical" evidence="8">
    <location>
        <begin position="303"/>
        <end position="321"/>
    </location>
</feature>
<evidence type="ECO:0000256" key="4">
    <source>
        <dbReference type="ARBA" id="ARBA00022544"/>
    </source>
</evidence>
<evidence type="ECO:0000256" key="6">
    <source>
        <dbReference type="ARBA" id="ARBA00022989"/>
    </source>
</evidence>
<name>A0ABV6DFW1_9BACL</name>
<feature type="transmembrane region" description="Helical" evidence="8">
    <location>
        <begin position="145"/>
        <end position="162"/>
    </location>
</feature>
<keyword evidence="5 8" id="KW-0812">Transmembrane</keyword>
<protein>
    <submittedName>
        <fullName evidence="9">Endospore germination permease</fullName>
    </submittedName>
</protein>
<accession>A0ABV6DFW1</accession>
<keyword evidence="7 8" id="KW-0472">Membrane</keyword>
<feature type="transmembrane region" description="Helical" evidence="8">
    <location>
        <begin position="216"/>
        <end position="240"/>
    </location>
</feature>
<evidence type="ECO:0000256" key="7">
    <source>
        <dbReference type="ARBA" id="ARBA00023136"/>
    </source>
</evidence>
<dbReference type="NCBIfam" id="TIGR00912">
    <property type="entry name" value="2A0309"/>
    <property type="match status" value="1"/>
</dbReference>
<feature type="transmembrane region" description="Helical" evidence="8">
    <location>
        <begin position="269"/>
        <end position="291"/>
    </location>
</feature>
<evidence type="ECO:0000256" key="3">
    <source>
        <dbReference type="ARBA" id="ARBA00022448"/>
    </source>
</evidence>
<keyword evidence="3" id="KW-0813">Transport</keyword>
<feature type="transmembrane region" description="Helical" evidence="8">
    <location>
        <begin position="336"/>
        <end position="357"/>
    </location>
</feature>
<keyword evidence="10" id="KW-1185">Reference proteome</keyword>
<feature type="transmembrane region" description="Helical" evidence="8">
    <location>
        <begin position="40"/>
        <end position="60"/>
    </location>
</feature>
<dbReference type="Proteomes" id="UP001589776">
    <property type="component" value="Unassembled WGS sequence"/>
</dbReference>
<gene>
    <name evidence="9" type="ORF">ACFFK0_03495</name>
</gene>
<dbReference type="EMBL" id="JBHLWN010000020">
    <property type="protein sequence ID" value="MFC0211522.1"/>
    <property type="molecule type" value="Genomic_DNA"/>
</dbReference>
<keyword evidence="6 8" id="KW-1133">Transmembrane helix</keyword>
<sequence length="369" mass="40592">MDKFQISIPQAMMLAISSITVTGHLLFIPVILNHSGRDSWLSLLLVLVPAALTAYVTAALAQKFPGCSVVEYAELAVGKWLGKLFAAVAIFYFFHDITISIRGFGEFFTSSVTPRTPILVFMTLIVLLAVYAARGGIETVARTNQVFLMCMIPIGVLASVLTHKDKDYLNFLPMLEHGIPPVLMGTLSLLSLYSTFFVMSMVFPHVSESGRKRLKWYSVLTILILIIMFLGPVTGPIAIFGEELSQGLSFPSFQILRDIKVGQLQRLDFIGILLWSLGSFAKISLFLYAACSGTAKLFGLNDYRSLTTPTGVLLIIVALYNNDSYVELYDFLMDVYPFYSTLIGMGLPCLLMIAAVWRGRMRGGAGGST</sequence>
<evidence type="ECO:0000313" key="10">
    <source>
        <dbReference type="Proteomes" id="UP001589776"/>
    </source>
</evidence>
<feature type="transmembrane region" description="Helical" evidence="8">
    <location>
        <begin position="114"/>
        <end position="133"/>
    </location>
</feature>
<evidence type="ECO:0000256" key="8">
    <source>
        <dbReference type="SAM" id="Phobius"/>
    </source>
</evidence>
<dbReference type="Gene3D" id="1.20.1740.10">
    <property type="entry name" value="Amino acid/polyamine transporter I"/>
    <property type="match status" value="1"/>
</dbReference>